<dbReference type="Pfam" id="PF04627">
    <property type="entry name" value="ATP-synt_Eps"/>
    <property type="match status" value="1"/>
</dbReference>
<dbReference type="PANTHER" id="PTHR12448:SF0">
    <property type="entry name" value="ATP SYNTHASE SUBUNIT EPSILON, MITOCHONDRIAL"/>
    <property type="match status" value="1"/>
</dbReference>
<dbReference type="AlphaFoldDB" id="A0A316YWC1"/>
<comment type="similarity">
    <text evidence="1">Belongs to the eukaryotic ATPase epsilon family.</text>
</comment>
<feature type="compositionally biased region" description="Basic and acidic residues" evidence="2">
    <location>
        <begin position="62"/>
        <end position="73"/>
    </location>
</feature>
<dbReference type="SUPFAM" id="SSF48690">
    <property type="entry name" value="Epsilon subunit of mitochondrial F1F0-ATP synthase"/>
    <property type="match status" value="1"/>
</dbReference>
<dbReference type="GeneID" id="37045722"/>
<dbReference type="GO" id="GO:0046933">
    <property type="term" value="F:proton-transporting ATP synthase activity, rotational mechanism"/>
    <property type="evidence" value="ECO:0007669"/>
    <property type="project" value="InterPro"/>
</dbReference>
<keyword evidence="4" id="KW-1185">Reference proteome</keyword>
<evidence type="ECO:0000313" key="4">
    <source>
        <dbReference type="Proteomes" id="UP000245768"/>
    </source>
</evidence>
<dbReference type="EMBL" id="KZ819634">
    <property type="protein sequence ID" value="PWN93336.1"/>
    <property type="molecule type" value="Genomic_DNA"/>
</dbReference>
<dbReference type="RefSeq" id="XP_025380534.1">
    <property type="nucleotide sequence ID" value="XM_025523806.1"/>
</dbReference>
<dbReference type="GO" id="GO:0042776">
    <property type="term" value="P:proton motive force-driven mitochondrial ATP synthesis"/>
    <property type="evidence" value="ECO:0007669"/>
    <property type="project" value="TreeGrafter"/>
</dbReference>
<dbReference type="OrthoDB" id="269124at2759"/>
<evidence type="ECO:0000256" key="1">
    <source>
        <dbReference type="ARBA" id="ARBA00009502"/>
    </source>
</evidence>
<dbReference type="Gene3D" id="1.10.1620.20">
    <property type="entry name" value="ATP synthase, F1 complex, epsilon subunit superfamily, mitochondrial"/>
    <property type="match status" value="1"/>
</dbReference>
<sequence>MSAAAWRQYFTYNRYTSICARATRQALKEEERVKAERRGAQALRFQEWKDGKAGDMHNMGDAAKKNDGGKAPV</sequence>
<dbReference type="CDD" id="cd12153">
    <property type="entry name" value="F1-ATPase_epsilon"/>
    <property type="match status" value="1"/>
</dbReference>
<gene>
    <name evidence="3" type="ORF">FA10DRAFT_282988</name>
</gene>
<dbReference type="GO" id="GO:0005743">
    <property type="term" value="C:mitochondrial inner membrane"/>
    <property type="evidence" value="ECO:0007669"/>
    <property type="project" value="InterPro"/>
</dbReference>
<dbReference type="FunCoup" id="A0A316YWC1">
    <property type="interactions" value="74"/>
</dbReference>
<protein>
    <recommendedName>
        <fullName evidence="5">Mitochondrial ATP synthase epsilon chain domain-containing protein</fullName>
    </recommendedName>
</protein>
<dbReference type="InterPro" id="IPR006721">
    <property type="entry name" value="ATP_synth_F1_esu_mt"/>
</dbReference>
<feature type="compositionally biased region" description="Basic and acidic residues" evidence="2">
    <location>
        <begin position="46"/>
        <end position="55"/>
    </location>
</feature>
<reference evidence="3 4" key="1">
    <citation type="journal article" date="2018" name="Mol. Biol. Evol.">
        <title>Broad Genomic Sampling Reveals a Smut Pathogenic Ancestry of the Fungal Clade Ustilaginomycotina.</title>
        <authorList>
            <person name="Kijpornyongpan T."/>
            <person name="Mondo S.J."/>
            <person name="Barry K."/>
            <person name="Sandor L."/>
            <person name="Lee J."/>
            <person name="Lipzen A."/>
            <person name="Pangilinan J."/>
            <person name="LaButti K."/>
            <person name="Hainaut M."/>
            <person name="Henrissat B."/>
            <person name="Grigoriev I.V."/>
            <person name="Spatafora J.W."/>
            <person name="Aime M.C."/>
        </authorList>
    </citation>
    <scope>NUCLEOTIDE SEQUENCE [LARGE SCALE GENOMIC DNA]</scope>
    <source>
        <strain evidence="3 4">MCA 4198</strain>
    </source>
</reference>
<accession>A0A316YWC1</accession>
<feature type="region of interest" description="Disordered" evidence="2">
    <location>
        <begin position="44"/>
        <end position="73"/>
    </location>
</feature>
<evidence type="ECO:0008006" key="5">
    <source>
        <dbReference type="Google" id="ProtNLM"/>
    </source>
</evidence>
<name>A0A316YWC1_9BASI</name>
<dbReference type="InterPro" id="IPR036742">
    <property type="entry name" value="ATP_synth_F1_esu_sf_mt"/>
</dbReference>
<evidence type="ECO:0000313" key="3">
    <source>
        <dbReference type="EMBL" id="PWN93336.1"/>
    </source>
</evidence>
<dbReference type="Proteomes" id="UP000245768">
    <property type="component" value="Unassembled WGS sequence"/>
</dbReference>
<dbReference type="InParanoid" id="A0A316YWC1"/>
<dbReference type="GO" id="GO:0045259">
    <property type="term" value="C:proton-transporting ATP synthase complex"/>
    <property type="evidence" value="ECO:0007669"/>
    <property type="project" value="InterPro"/>
</dbReference>
<proteinExistence type="inferred from homology"/>
<evidence type="ECO:0000256" key="2">
    <source>
        <dbReference type="SAM" id="MobiDB-lite"/>
    </source>
</evidence>
<dbReference type="STRING" id="215250.A0A316YWC1"/>
<organism evidence="3 4">
    <name type="scientific">Acaromyces ingoldii</name>
    <dbReference type="NCBI Taxonomy" id="215250"/>
    <lineage>
        <taxon>Eukaryota</taxon>
        <taxon>Fungi</taxon>
        <taxon>Dikarya</taxon>
        <taxon>Basidiomycota</taxon>
        <taxon>Ustilaginomycotina</taxon>
        <taxon>Exobasidiomycetes</taxon>
        <taxon>Exobasidiales</taxon>
        <taxon>Cryptobasidiaceae</taxon>
        <taxon>Acaromyces</taxon>
    </lineage>
</organism>
<dbReference type="PANTHER" id="PTHR12448">
    <property type="entry name" value="ATP SYNTHASE EPSILON CHAIN, MITOCHONDRIAL"/>
    <property type="match status" value="1"/>
</dbReference>
<dbReference type="FunFam" id="1.10.1620.20:FF:000004">
    <property type="entry name" value="Related to atp synthase epsilon chain, mitochondrial"/>
    <property type="match status" value="1"/>
</dbReference>